<dbReference type="PRINTS" id="PR01270">
    <property type="entry name" value="HDASUPER"/>
</dbReference>
<dbReference type="Pfam" id="PF00850">
    <property type="entry name" value="Hist_deacetyl"/>
    <property type="match status" value="1"/>
</dbReference>
<gene>
    <name evidence="2" type="ORF">S01H1_44483</name>
</gene>
<accession>X0UPY8</accession>
<dbReference type="InterPro" id="IPR023801">
    <property type="entry name" value="His_deacetylse_dom"/>
</dbReference>
<dbReference type="PANTHER" id="PTHR10625">
    <property type="entry name" value="HISTONE DEACETYLASE HDAC1-RELATED"/>
    <property type="match status" value="1"/>
</dbReference>
<dbReference type="SUPFAM" id="SSF52768">
    <property type="entry name" value="Arginase/deacetylase"/>
    <property type="match status" value="1"/>
</dbReference>
<feature type="domain" description="Histone deacetylase" evidence="1">
    <location>
        <begin position="2"/>
        <end position="172"/>
    </location>
</feature>
<dbReference type="GO" id="GO:0040029">
    <property type="term" value="P:epigenetic regulation of gene expression"/>
    <property type="evidence" value="ECO:0007669"/>
    <property type="project" value="TreeGrafter"/>
</dbReference>
<protein>
    <recommendedName>
        <fullName evidence="1">Histone deacetylase domain-containing protein</fullName>
    </recommendedName>
</protein>
<dbReference type="InterPro" id="IPR037138">
    <property type="entry name" value="His_deacetylse_dom_sf"/>
</dbReference>
<reference evidence="2" key="1">
    <citation type="journal article" date="2014" name="Front. Microbiol.">
        <title>High frequency of phylogenetically diverse reductive dehalogenase-homologous genes in deep subseafloor sedimentary metagenomes.</title>
        <authorList>
            <person name="Kawai M."/>
            <person name="Futagami T."/>
            <person name="Toyoda A."/>
            <person name="Takaki Y."/>
            <person name="Nishi S."/>
            <person name="Hori S."/>
            <person name="Arai W."/>
            <person name="Tsubouchi T."/>
            <person name="Morono Y."/>
            <person name="Uchiyama I."/>
            <person name="Ito T."/>
            <person name="Fujiyama A."/>
            <person name="Inagaki F."/>
            <person name="Takami H."/>
        </authorList>
    </citation>
    <scope>NUCLEOTIDE SEQUENCE</scope>
    <source>
        <strain evidence="2">Expedition CK06-06</strain>
    </source>
</reference>
<dbReference type="Gene3D" id="3.40.800.20">
    <property type="entry name" value="Histone deacetylase domain"/>
    <property type="match status" value="1"/>
</dbReference>
<evidence type="ECO:0000313" key="2">
    <source>
        <dbReference type="EMBL" id="GAG07750.1"/>
    </source>
</evidence>
<dbReference type="GO" id="GO:0004407">
    <property type="term" value="F:histone deacetylase activity"/>
    <property type="evidence" value="ECO:0007669"/>
    <property type="project" value="TreeGrafter"/>
</dbReference>
<dbReference type="InterPro" id="IPR023696">
    <property type="entry name" value="Ureohydrolase_dom_sf"/>
</dbReference>
<dbReference type="InterPro" id="IPR000286">
    <property type="entry name" value="HDACs"/>
</dbReference>
<feature type="non-terminal residue" evidence="2">
    <location>
        <position position="1"/>
    </location>
</feature>
<name>X0UPY8_9ZZZZ</name>
<organism evidence="2">
    <name type="scientific">marine sediment metagenome</name>
    <dbReference type="NCBI Taxonomy" id="412755"/>
    <lineage>
        <taxon>unclassified sequences</taxon>
        <taxon>metagenomes</taxon>
        <taxon>ecological metagenomes</taxon>
    </lineage>
</organism>
<dbReference type="AlphaFoldDB" id="X0UPY8"/>
<evidence type="ECO:0000259" key="1">
    <source>
        <dbReference type="Pfam" id="PF00850"/>
    </source>
</evidence>
<comment type="caution">
    <text evidence="2">The sequence shown here is derived from an EMBL/GenBank/DDBJ whole genome shotgun (WGS) entry which is preliminary data.</text>
</comment>
<dbReference type="EMBL" id="BARS01028377">
    <property type="protein sequence ID" value="GAG07750.1"/>
    <property type="molecule type" value="Genomic_DNA"/>
</dbReference>
<proteinExistence type="predicted"/>
<sequence length="196" mass="22046">KIWQGEIDNAFVFTSFGDHHAGRNFYGGMCYFNGAALAITALRERGIKRFAIVDTDSHHADGTRDIFGNDNDVLHICLCYQDHQDNHNNVDIKIPHHTSDEEYLAKIKQEFVPKVVTFKPEYIFWEFGYDATQGEYGDKGLTKDCHPRLAGLIKGAADKVCHGRLITILCGGSGRTLATYTIPRIIRRLAELGNCQ</sequence>